<dbReference type="EMBL" id="JAYMYS010000004">
    <property type="protein sequence ID" value="KAK7395626.1"/>
    <property type="molecule type" value="Genomic_DNA"/>
</dbReference>
<dbReference type="InterPro" id="IPR008271">
    <property type="entry name" value="Ser/Thr_kinase_AS"/>
</dbReference>
<dbReference type="SUPFAM" id="SSF56112">
    <property type="entry name" value="Protein kinase-like (PK-like)"/>
    <property type="match status" value="1"/>
</dbReference>
<dbReference type="InterPro" id="IPR024788">
    <property type="entry name" value="Malectin-like_Carb-bd_dom"/>
</dbReference>
<dbReference type="GO" id="GO:0010038">
    <property type="term" value="P:response to metal ion"/>
    <property type="evidence" value="ECO:0007669"/>
    <property type="project" value="UniProtKB-ARBA"/>
</dbReference>
<dbReference type="CDD" id="cd14066">
    <property type="entry name" value="STKc_IRAK"/>
    <property type="match status" value="1"/>
</dbReference>
<evidence type="ECO:0000256" key="6">
    <source>
        <dbReference type="ARBA" id="ARBA00022741"/>
    </source>
</evidence>
<keyword evidence="4 14" id="KW-0812">Transmembrane</keyword>
<organism evidence="17 18">
    <name type="scientific">Psophocarpus tetragonolobus</name>
    <name type="common">Winged bean</name>
    <name type="synonym">Dolichos tetragonolobus</name>
    <dbReference type="NCBI Taxonomy" id="3891"/>
    <lineage>
        <taxon>Eukaryota</taxon>
        <taxon>Viridiplantae</taxon>
        <taxon>Streptophyta</taxon>
        <taxon>Embryophyta</taxon>
        <taxon>Tracheophyta</taxon>
        <taxon>Spermatophyta</taxon>
        <taxon>Magnoliopsida</taxon>
        <taxon>eudicotyledons</taxon>
        <taxon>Gunneridae</taxon>
        <taxon>Pentapetalae</taxon>
        <taxon>rosids</taxon>
        <taxon>fabids</taxon>
        <taxon>Fabales</taxon>
        <taxon>Fabaceae</taxon>
        <taxon>Papilionoideae</taxon>
        <taxon>50 kb inversion clade</taxon>
        <taxon>NPAAA clade</taxon>
        <taxon>indigoferoid/millettioid clade</taxon>
        <taxon>Phaseoleae</taxon>
        <taxon>Psophocarpus</taxon>
    </lineage>
</organism>
<feature type="domain" description="Protein kinase" evidence="16">
    <location>
        <begin position="516"/>
        <end position="793"/>
    </location>
</feature>
<evidence type="ECO:0000256" key="8">
    <source>
        <dbReference type="ARBA" id="ARBA00022840"/>
    </source>
</evidence>
<evidence type="ECO:0000256" key="10">
    <source>
        <dbReference type="ARBA" id="ARBA00023136"/>
    </source>
</evidence>
<dbReference type="GO" id="GO:0016020">
    <property type="term" value="C:membrane"/>
    <property type="evidence" value="ECO:0007669"/>
    <property type="project" value="UniProtKB-SubCell"/>
</dbReference>
<proteinExistence type="predicted"/>
<gene>
    <name evidence="17" type="ORF">VNO78_16190</name>
</gene>
<keyword evidence="18" id="KW-1185">Reference proteome</keyword>
<evidence type="ECO:0000256" key="2">
    <source>
        <dbReference type="ARBA" id="ARBA00022527"/>
    </source>
</evidence>
<accession>A0AAN9SFV1</accession>
<keyword evidence="10 14" id="KW-0472">Membrane</keyword>
<evidence type="ECO:0000313" key="17">
    <source>
        <dbReference type="EMBL" id="KAK7395626.1"/>
    </source>
</evidence>
<comment type="caution">
    <text evidence="17">The sequence shown here is derived from an EMBL/GenBank/DDBJ whole genome shotgun (WGS) entry which is preliminary data.</text>
</comment>
<evidence type="ECO:0000256" key="1">
    <source>
        <dbReference type="ARBA" id="ARBA00004479"/>
    </source>
</evidence>
<evidence type="ECO:0000256" key="14">
    <source>
        <dbReference type="SAM" id="Phobius"/>
    </source>
</evidence>
<dbReference type="PANTHER" id="PTHR34590:SF15">
    <property type="entry name" value="PROTEIN KINASE DOMAIN-CONTAINING PROTEIN"/>
    <property type="match status" value="1"/>
</dbReference>
<evidence type="ECO:0000256" key="7">
    <source>
        <dbReference type="ARBA" id="ARBA00022777"/>
    </source>
</evidence>
<evidence type="ECO:0000256" key="5">
    <source>
        <dbReference type="ARBA" id="ARBA00022729"/>
    </source>
</evidence>
<dbReference type="GO" id="GO:0004674">
    <property type="term" value="F:protein serine/threonine kinase activity"/>
    <property type="evidence" value="ECO:0007669"/>
    <property type="project" value="UniProtKB-KW"/>
</dbReference>
<protein>
    <recommendedName>
        <fullName evidence="16">Protein kinase domain-containing protein</fullName>
    </recommendedName>
</protein>
<sequence length="865" mass="97499">METSGRRIIVLGTVLQVLLFCLSYVSITAEDIYHPVDLLSINCGISTNFSSLDGRNWIGDGSTKLKFLSETHNSVAAPARLPSTLEQGLYSHARLSNCQFTYSFPVTPGTPKFLRLFFYSTDYQNFPRSKAHFSVQAGPYTLLLDFNASLNADNDTDQTNILLREYCINLQYAQILNLTFIPTTNHSYAFINAIEIVSMPPYLYYNNTNFRESVGSTVTYPVENNTALETMYRLNAGGPQILPSEDTGMLRVWDDDENYITTQWQQSSEFVDKNKTKLDFELTPNYAAPDKVYRTVRSMGLNDSFNMGFNLTWKFPVDSGFYYLLRLYFCELMSPANKAGDMRFMIFVQDQLATDRADVLLWTKKKGVPVVKQYVVFIPTNTKKTNLLLKIQPHPRSMIHDSQVNAIEVFKLSTTSLAGQNPDPPALPPVNTFQTPNKKKSGSNKTLVAVAGTVSGVVLLSFVVAFFLVRRKKKNVSDHKEGTSRGCGSGSGNSMLPTNLCRHFPITEIKAATNNFDELFVVGVGGFGDVYKGYINIDECSTCVAIKRLKSGSKQGLNEFVNEIQMLSQLRHLHLVSLIGYCYDNNEMILVYDFMDRGTLHEHLYGTNNPSLSWKQRLQICIGAARGLHHLHTGAKHMIIHRDVKSTNILLDEKWVAKVSDFGLSRIGPTSSSITHVSTQVKGSLGYLDPEYYKRQRLTEKSDVYSFGVVLLEVLSGRQPLLRMVEKQQVSLVDWAKHLYQKGSFNEIVDPKLKDQVTSHCLHKFGELALSCLLEDGTQRPSMNDVVRMLEFVLQLHDNVVDGVMVNGWDYEDRDDMFISTFSSVQDSYYSNNSGLNTTSNDSHKSSNDSYKSDSDRLMIPENVF</sequence>
<dbReference type="Pfam" id="PF07714">
    <property type="entry name" value="PK_Tyr_Ser-Thr"/>
    <property type="match status" value="1"/>
</dbReference>
<dbReference type="InterPro" id="IPR001245">
    <property type="entry name" value="Ser-Thr/Tyr_kinase_cat_dom"/>
</dbReference>
<evidence type="ECO:0000256" key="13">
    <source>
        <dbReference type="SAM" id="MobiDB-lite"/>
    </source>
</evidence>
<dbReference type="FunFam" id="2.60.120.430:FF:000007">
    <property type="entry name" value="FERONIA receptor-like kinase"/>
    <property type="match status" value="1"/>
</dbReference>
<dbReference type="FunFam" id="1.10.510.10:FF:000252">
    <property type="entry name" value="Receptor-like protein kinase FERONIA"/>
    <property type="match status" value="1"/>
</dbReference>
<dbReference type="GO" id="GO:0005524">
    <property type="term" value="F:ATP binding"/>
    <property type="evidence" value="ECO:0007669"/>
    <property type="project" value="UniProtKB-UniRule"/>
</dbReference>
<dbReference type="InterPro" id="IPR045272">
    <property type="entry name" value="ANXUR1/2-like"/>
</dbReference>
<keyword evidence="9 14" id="KW-1133">Transmembrane helix</keyword>
<evidence type="ECO:0000256" key="15">
    <source>
        <dbReference type="SAM" id="SignalP"/>
    </source>
</evidence>
<dbReference type="PROSITE" id="PS00108">
    <property type="entry name" value="PROTEIN_KINASE_ST"/>
    <property type="match status" value="1"/>
</dbReference>
<name>A0AAN9SFV1_PSOTE</name>
<dbReference type="PROSITE" id="PS00107">
    <property type="entry name" value="PROTEIN_KINASE_ATP"/>
    <property type="match status" value="1"/>
</dbReference>
<keyword evidence="8 12" id="KW-0067">ATP-binding</keyword>
<dbReference type="InterPro" id="IPR017441">
    <property type="entry name" value="Protein_kinase_ATP_BS"/>
</dbReference>
<keyword evidence="3" id="KW-0808">Transferase</keyword>
<evidence type="ECO:0000256" key="3">
    <source>
        <dbReference type="ARBA" id="ARBA00022679"/>
    </source>
</evidence>
<dbReference type="FunFam" id="2.60.120.430:FF:000003">
    <property type="entry name" value="FERONIA receptor-like kinase"/>
    <property type="match status" value="1"/>
</dbReference>
<feature type="chain" id="PRO_5043010859" description="Protein kinase domain-containing protein" evidence="15">
    <location>
        <begin position="30"/>
        <end position="865"/>
    </location>
</feature>
<dbReference type="PROSITE" id="PS50011">
    <property type="entry name" value="PROTEIN_KINASE_DOM"/>
    <property type="match status" value="1"/>
</dbReference>
<dbReference type="Proteomes" id="UP001386955">
    <property type="component" value="Unassembled WGS sequence"/>
</dbReference>
<evidence type="ECO:0000256" key="12">
    <source>
        <dbReference type="PROSITE-ProRule" id="PRU10141"/>
    </source>
</evidence>
<evidence type="ECO:0000259" key="16">
    <source>
        <dbReference type="PROSITE" id="PS50011"/>
    </source>
</evidence>
<reference evidence="17 18" key="1">
    <citation type="submission" date="2024-01" db="EMBL/GenBank/DDBJ databases">
        <title>The genomes of 5 underutilized Papilionoideae crops provide insights into root nodulation and disease resistanc.</title>
        <authorList>
            <person name="Jiang F."/>
        </authorList>
    </citation>
    <scope>NUCLEOTIDE SEQUENCE [LARGE SCALE GENOMIC DNA]</scope>
    <source>
        <strain evidence="17">DUOXIRENSHENG_FW03</strain>
        <tissue evidence="17">Leaves</tissue>
    </source>
</reference>
<dbReference type="FunFam" id="3.30.200.20:FF:000039">
    <property type="entry name" value="receptor-like protein kinase FERONIA"/>
    <property type="match status" value="1"/>
</dbReference>
<dbReference type="PANTHER" id="PTHR34590">
    <property type="entry name" value="OS03G0124300 PROTEIN-RELATED"/>
    <property type="match status" value="1"/>
</dbReference>
<dbReference type="Pfam" id="PF12819">
    <property type="entry name" value="Malectin_like"/>
    <property type="match status" value="1"/>
</dbReference>
<feature type="transmembrane region" description="Helical" evidence="14">
    <location>
        <begin position="447"/>
        <end position="469"/>
    </location>
</feature>
<comment type="subcellular location">
    <subcellularLocation>
        <location evidence="1">Membrane</location>
        <topology evidence="1">Single-pass type I membrane protein</topology>
    </subcellularLocation>
</comment>
<keyword evidence="7" id="KW-0418">Kinase</keyword>
<evidence type="ECO:0000256" key="9">
    <source>
        <dbReference type="ARBA" id="ARBA00022989"/>
    </source>
</evidence>
<dbReference type="Gene3D" id="2.60.120.430">
    <property type="entry name" value="Galactose-binding lectin"/>
    <property type="match status" value="2"/>
</dbReference>
<evidence type="ECO:0000256" key="4">
    <source>
        <dbReference type="ARBA" id="ARBA00022692"/>
    </source>
</evidence>
<feature type="binding site" evidence="12">
    <location>
        <position position="547"/>
    </location>
    <ligand>
        <name>ATP</name>
        <dbReference type="ChEBI" id="CHEBI:30616"/>
    </ligand>
</feature>
<dbReference type="InterPro" id="IPR011009">
    <property type="entry name" value="Kinase-like_dom_sf"/>
</dbReference>
<dbReference type="Gene3D" id="3.30.200.20">
    <property type="entry name" value="Phosphorylase Kinase, domain 1"/>
    <property type="match status" value="1"/>
</dbReference>
<dbReference type="Gene3D" id="1.10.510.10">
    <property type="entry name" value="Transferase(Phosphotransferase) domain 1"/>
    <property type="match status" value="1"/>
</dbReference>
<dbReference type="InterPro" id="IPR000719">
    <property type="entry name" value="Prot_kinase_dom"/>
</dbReference>
<keyword evidence="11" id="KW-0325">Glycoprotein</keyword>
<keyword evidence="5 15" id="KW-0732">Signal</keyword>
<dbReference type="SMART" id="SM00220">
    <property type="entry name" value="S_TKc"/>
    <property type="match status" value="1"/>
</dbReference>
<feature type="signal peptide" evidence="15">
    <location>
        <begin position="1"/>
        <end position="29"/>
    </location>
</feature>
<evidence type="ECO:0000256" key="11">
    <source>
        <dbReference type="ARBA" id="ARBA00023180"/>
    </source>
</evidence>
<evidence type="ECO:0000313" key="18">
    <source>
        <dbReference type="Proteomes" id="UP001386955"/>
    </source>
</evidence>
<keyword evidence="6 12" id="KW-0547">Nucleotide-binding</keyword>
<dbReference type="AlphaFoldDB" id="A0AAN9SFV1"/>
<keyword evidence="2" id="KW-0723">Serine/threonine-protein kinase</keyword>
<feature type="region of interest" description="Disordered" evidence="13">
    <location>
        <begin position="419"/>
        <end position="442"/>
    </location>
</feature>
<dbReference type="GO" id="GO:0004714">
    <property type="term" value="F:transmembrane receptor protein tyrosine kinase activity"/>
    <property type="evidence" value="ECO:0007669"/>
    <property type="project" value="InterPro"/>
</dbReference>